<keyword evidence="3" id="KW-1185">Reference proteome</keyword>
<evidence type="ECO:0008006" key="4">
    <source>
        <dbReference type="Google" id="ProtNLM"/>
    </source>
</evidence>
<protein>
    <recommendedName>
        <fullName evidence="4">3-methyladenine DNA glycosylase</fullName>
    </recommendedName>
</protein>
<reference evidence="2 3" key="1">
    <citation type="submission" date="2023-10" db="EMBL/GenBank/DDBJ databases">
        <title>179-bfca-hs.</title>
        <authorList>
            <person name="Miliotis G."/>
            <person name="Sengupta P."/>
            <person name="Hameed A."/>
            <person name="Chuvochina M."/>
            <person name="Mcdonagh F."/>
            <person name="Simpson A.C."/>
            <person name="Singh N.K."/>
            <person name="Rekha P.D."/>
            <person name="Raman K."/>
            <person name="Hugenholtz P."/>
            <person name="Venkateswaran K."/>
        </authorList>
    </citation>
    <scope>NUCLEOTIDE SEQUENCE [LARGE SCALE GENOMIC DNA]</scope>
    <source>
        <strain evidence="2 3">179-BFC-A-HS</strain>
    </source>
</reference>
<sequence length="43" mass="5173">MKDKEEKYTAKSYQETSEDISKNEKLQHEQPTPQPKDLEEIDY</sequence>
<evidence type="ECO:0000313" key="3">
    <source>
        <dbReference type="Proteomes" id="UP001228376"/>
    </source>
</evidence>
<comment type="caution">
    <text evidence="2">The sequence shown here is derived from an EMBL/GenBank/DDBJ whole genome shotgun (WGS) entry which is preliminary data.</text>
</comment>
<proteinExistence type="predicted"/>
<feature type="region of interest" description="Disordered" evidence="1">
    <location>
        <begin position="1"/>
        <end position="43"/>
    </location>
</feature>
<accession>A0ABU5CLL6</accession>
<dbReference type="RefSeq" id="WP_306067763.1">
    <property type="nucleotide sequence ID" value="NZ_JAROCA020000002.1"/>
</dbReference>
<gene>
    <name evidence="2" type="ORF">P5G51_016795</name>
</gene>
<dbReference type="Proteomes" id="UP001228376">
    <property type="component" value="Unassembled WGS sequence"/>
</dbReference>
<dbReference type="EMBL" id="JAROCA020000002">
    <property type="protein sequence ID" value="MDY0406796.1"/>
    <property type="molecule type" value="Genomic_DNA"/>
</dbReference>
<evidence type="ECO:0000313" key="2">
    <source>
        <dbReference type="EMBL" id="MDY0406796.1"/>
    </source>
</evidence>
<evidence type="ECO:0000256" key="1">
    <source>
        <dbReference type="SAM" id="MobiDB-lite"/>
    </source>
</evidence>
<name>A0ABU5CLL6_9BACI</name>
<organism evidence="2 3">
    <name type="scientific">Tigheibacillus jepli</name>
    <dbReference type="NCBI Taxonomy" id="3035914"/>
    <lineage>
        <taxon>Bacteria</taxon>
        <taxon>Bacillati</taxon>
        <taxon>Bacillota</taxon>
        <taxon>Bacilli</taxon>
        <taxon>Bacillales</taxon>
        <taxon>Bacillaceae</taxon>
        <taxon>Tigheibacillus</taxon>
    </lineage>
</organism>
<feature type="compositionally biased region" description="Basic and acidic residues" evidence="1">
    <location>
        <begin position="19"/>
        <end position="28"/>
    </location>
</feature>